<feature type="compositionally biased region" description="Basic and acidic residues" evidence="1">
    <location>
        <begin position="17"/>
        <end position="30"/>
    </location>
</feature>
<reference evidence="4" key="1">
    <citation type="submission" date="2019-04" db="EMBL/GenBank/DDBJ databases">
        <title>Draft genome sequence of Pseudonocardiaceae bacterium SL3-2-4.</title>
        <authorList>
            <person name="Ningsih F."/>
            <person name="Yokota A."/>
            <person name="Sakai Y."/>
            <person name="Nanatani K."/>
            <person name="Yabe S."/>
            <person name="Oetari A."/>
            <person name="Sjamsuridzal W."/>
        </authorList>
    </citation>
    <scope>NUCLEOTIDE SEQUENCE [LARGE SCALE GENOMIC DNA]</scope>
    <source>
        <strain evidence="4">SL3-2-4</strain>
    </source>
</reference>
<organism evidence="3 4">
    <name type="scientific">Gandjariella thermophila</name>
    <dbReference type="NCBI Taxonomy" id="1931992"/>
    <lineage>
        <taxon>Bacteria</taxon>
        <taxon>Bacillati</taxon>
        <taxon>Actinomycetota</taxon>
        <taxon>Actinomycetes</taxon>
        <taxon>Pseudonocardiales</taxon>
        <taxon>Pseudonocardiaceae</taxon>
        <taxon>Gandjariella</taxon>
    </lineage>
</organism>
<proteinExistence type="predicted"/>
<sequence length="236" mass="23570">MDDVNPSEGSTMTDNPGDTREFSTADEARPTSRRRRLFIALTAGVSGAVLGGVVVAGLLTGGFATAASDPGQAPAAPSAAAKAHNGKAAKAREALRKDKRVQGVLAAVGNGTITVTADGTGQAVSVPTGDATRVRGLGKDKRSVSDLKPGDRVLVLIGDDGKAALIADVHGHVAGAVTAINGDQATIERADGLTQQVDLSKVANKPKVGDIVAVTGQPAAGGGTLTAEKLVELPKA</sequence>
<evidence type="ECO:0000313" key="4">
    <source>
        <dbReference type="Proteomes" id="UP000298860"/>
    </source>
</evidence>
<feature type="compositionally biased region" description="Polar residues" evidence="1">
    <location>
        <begin position="7"/>
        <end position="16"/>
    </location>
</feature>
<keyword evidence="4" id="KW-1185">Reference proteome</keyword>
<dbReference type="Proteomes" id="UP000298860">
    <property type="component" value="Unassembled WGS sequence"/>
</dbReference>
<keyword evidence="2" id="KW-0472">Membrane</keyword>
<gene>
    <name evidence="3" type="ORF">GTS_50580</name>
</gene>
<evidence type="ECO:0000313" key="3">
    <source>
        <dbReference type="EMBL" id="GDY33425.1"/>
    </source>
</evidence>
<feature type="transmembrane region" description="Helical" evidence="2">
    <location>
        <begin position="37"/>
        <end position="59"/>
    </location>
</feature>
<dbReference type="AlphaFoldDB" id="A0A4D4J9C4"/>
<keyword evidence="2" id="KW-0812">Transmembrane</keyword>
<protein>
    <submittedName>
        <fullName evidence="3">Uncharacterized protein</fullName>
    </submittedName>
</protein>
<feature type="region of interest" description="Disordered" evidence="1">
    <location>
        <begin position="1"/>
        <end position="31"/>
    </location>
</feature>
<dbReference type="EMBL" id="BJFL01000042">
    <property type="protein sequence ID" value="GDY33425.1"/>
    <property type="molecule type" value="Genomic_DNA"/>
</dbReference>
<name>A0A4D4J9C4_9PSEU</name>
<evidence type="ECO:0000256" key="2">
    <source>
        <dbReference type="SAM" id="Phobius"/>
    </source>
</evidence>
<keyword evidence="2" id="KW-1133">Transmembrane helix</keyword>
<comment type="caution">
    <text evidence="3">The sequence shown here is derived from an EMBL/GenBank/DDBJ whole genome shotgun (WGS) entry which is preliminary data.</text>
</comment>
<accession>A0A4D4J9C4</accession>
<evidence type="ECO:0000256" key="1">
    <source>
        <dbReference type="SAM" id="MobiDB-lite"/>
    </source>
</evidence>